<protein>
    <submittedName>
        <fullName evidence="4">Aldose 1-epimerase family protein</fullName>
    </submittedName>
</protein>
<dbReference type="Gene3D" id="2.70.98.10">
    <property type="match status" value="1"/>
</dbReference>
<keyword evidence="5" id="KW-1185">Reference proteome</keyword>
<sequence length="290" mass="33405">MHTLENEYIRIAVADKGAELQSIQDVKTGQEYMWSGDAAFWGKHSPVLFPIVGSLKGGTYYYKNRAYQLGRHGFARDCVFELHNATDNSLSFLLQSDEETLKNYPFLFKLCIEYTLIEDKLRVTYRVVNIGEEDMYFSIGAHPAFKVPLFEGDAYSDYKLEFEVVENTGRWPINYDGLLESSDIPFFYNNNVIQLRKELFYKDAIVFKHLQSKKVKLVSIKNNKGFEISFDDFPYLGIWAAKNADFVCIEPWCGIADSVNADQQITNKEGIHQLAPGAVFVRHWEFSFIS</sequence>
<comment type="subunit">
    <text evidence="2">Monomer.</text>
</comment>
<gene>
    <name evidence="4" type="ORF">V2H41_12580</name>
</gene>
<dbReference type="Pfam" id="PF01263">
    <property type="entry name" value="Aldose_epim"/>
    <property type="match status" value="1"/>
</dbReference>
<dbReference type="CDD" id="cd09024">
    <property type="entry name" value="Aldose_epim_lacX"/>
    <property type="match status" value="1"/>
</dbReference>
<evidence type="ECO:0000256" key="3">
    <source>
        <dbReference type="ARBA" id="ARBA00022837"/>
    </source>
</evidence>
<dbReference type="PANTHER" id="PTHR11122">
    <property type="entry name" value="APOSPORY-ASSOCIATED PROTEIN C-RELATED"/>
    <property type="match status" value="1"/>
</dbReference>
<dbReference type="SUPFAM" id="SSF74650">
    <property type="entry name" value="Galactose mutarotase-like"/>
    <property type="match status" value="1"/>
</dbReference>
<organism evidence="4 5">
    <name type="scientific">Niabella digestorum</name>
    <dbReference type="NCBI Taxonomy" id="3117701"/>
    <lineage>
        <taxon>Bacteria</taxon>
        <taxon>Pseudomonadati</taxon>
        <taxon>Bacteroidota</taxon>
        <taxon>Chitinophagia</taxon>
        <taxon>Chitinophagales</taxon>
        <taxon>Chitinophagaceae</taxon>
        <taxon>Niabella</taxon>
    </lineage>
</organism>
<evidence type="ECO:0000313" key="5">
    <source>
        <dbReference type="Proteomes" id="UP001357452"/>
    </source>
</evidence>
<dbReference type="Proteomes" id="UP001357452">
    <property type="component" value="Unassembled WGS sequence"/>
</dbReference>
<accession>A0ABU7RJC5</accession>
<dbReference type="EMBL" id="JAZGLY010000008">
    <property type="protein sequence ID" value="MEE6188108.1"/>
    <property type="molecule type" value="Genomic_DNA"/>
</dbReference>
<evidence type="ECO:0000313" key="4">
    <source>
        <dbReference type="EMBL" id="MEE6188108.1"/>
    </source>
</evidence>
<reference evidence="4 5" key="1">
    <citation type="submission" date="2024-01" db="EMBL/GenBank/DDBJ databases">
        <title>Niabella digestum sp. nov., isolated from waste digestion system.</title>
        <authorList>
            <person name="Zhang L."/>
        </authorList>
    </citation>
    <scope>NUCLEOTIDE SEQUENCE [LARGE SCALE GENOMIC DNA]</scope>
    <source>
        <strain evidence="4 5">A18</strain>
    </source>
</reference>
<evidence type="ECO:0000256" key="2">
    <source>
        <dbReference type="ARBA" id="ARBA00011245"/>
    </source>
</evidence>
<dbReference type="RefSeq" id="WP_330975510.1">
    <property type="nucleotide sequence ID" value="NZ_JAZGLY010000008.1"/>
</dbReference>
<dbReference type="PANTHER" id="PTHR11122:SF13">
    <property type="entry name" value="GLUCOSE-6-PHOSPHATE 1-EPIMERASE"/>
    <property type="match status" value="1"/>
</dbReference>
<proteinExistence type="predicted"/>
<dbReference type="InterPro" id="IPR037481">
    <property type="entry name" value="LacX"/>
</dbReference>
<evidence type="ECO:0000256" key="1">
    <source>
        <dbReference type="ARBA" id="ARBA00001913"/>
    </source>
</evidence>
<comment type="cofactor">
    <cofactor evidence="1">
        <name>Ca(2+)</name>
        <dbReference type="ChEBI" id="CHEBI:29108"/>
    </cofactor>
</comment>
<dbReference type="InterPro" id="IPR014718">
    <property type="entry name" value="GH-type_carb-bd"/>
</dbReference>
<comment type="caution">
    <text evidence="4">The sequence shown here is derived from an EMBL/GenBank/DDBJ whole genome shotgun (WGS) entry which is preliminary data.</text>
</comment>
<name>A0ABU7RJC5_9BACT</name>
<dbReference type="InterPro" id="IPR011013">
    <property type="entry name" value="Gal_mutarotase_sf_dom"/>
</dbReference>
<dbReference type="InterPro" id="IPR008183">
    <property type="entry name" value="Aldose_1/G6P_1-epimerase"/>
</dbReference>
<keyword evidence="3" id="KW-0106">Calcium</keyword>